<evidence type="ECO:0000313" key="1">
    <source>
        <dbReference type="EMBL" id="GAB96691.1"/>
    </source>
</evidence>
<keyword evidence="2" id="KW-1185">Reference proteome</keyword>
<sequence length="321" mass="35247">MTLEPARQALEAAAAAQSASLENFVLRGRTLADATAWRIDLEQDLAQQVGDDVRGGAGALADKQLLPYDPAYQTNSSQVLVEELAGVPELAAVDARLRGGDLPPDPVGDGPESDPVLAMVHVVGDGATRLAAYRFKGPGIAVRQRGIALLPRAGVYRRVRDDLLFYDDRFDAYTLGESVYFTTVSLIQTKLAADDKARRLARQTLREVTRDVRIDGYELLAQAVADDPTLRAKMASVARMVRDDPEYAAKLTTQALVDFVQAHPQYDIPVATVDGREVLRFDPAPRHRHQIPRLLADDYLHSLLTDRSYEAGSKSRVRFKG</sequence>
<dbReference type="EMBL" id="BAHD01000045">
    <property type="protein sequence ID" value="GAB96691.1"/>
    <property type="molecule type" value="Genomic_DNA"/>
</dbReference>
<reference evidence="1 2" key="1">
    <citation type="submission" date="2012-08" db="EMBL/GenBank/DDBJ databases">
        <title>Whole genome shotgun sequence of Kineosphaera limosa NBRC 100340.</title>
        <authorList>
            <person name="Yoshida I."/>
            <person name="Isaki S."/>
            <person name="Hosoyama A."/>
            <person name="Tsuchikane K."/>
            <person name="Katsumata H."/>
            <person name="Ando Y."/>
            <person name="Ohji S."/>
            <person name="Hamada M."/>
            <person name="Tamura T."/>
            <person name="Yamazoe A."/>
            <person name="Yamazaki S."/>
            <person name="Fujita N."/>
        </authorList>
    </citation>
    <scope>NUCLEOTIDE SEQUENCE [LARGE SCALE GENOMIC DNA]</scope>
    <source>
        <strain evidence="1 2">NBRC 100340</strain>
    </source>
</reference>
<name>K6WS66_9MICO</name>
<accession>K6WS66</accession>
<dbReference type="Pfam" id="PF16162">
    <property type="entry name" value="KwaB"/>
    <property type="match status" value="1"/>
</dbReference>
<protein>
    <recommendedName>
        <fullName evidence="3">DUF4868 domain-containing protein</fullName>
    </recommendedName>
</protein>
<proteinExistence type="predicted"/>
<organism evidence="1 2">
    <name type="scientific">Kineosphaera limosa NBRC 100340</name>
    <dbReference type="NCBI Taxonomy" id="1184609"/>
    <lineage>
        <taxon>Bacteria</taxon>
        <taxon>Bacillati</taxon>
        <taxon>Actinomycetota</taxon>
        <taxon>Actinomycetes</taxon>
        <taxon>Micrococcales</taxon>
        <taxon>Dermatophilaceae</taxon>
        <taxon>Kineosphaera</taxon>
    </lineage>
</organism>
<dbReference type="InterPro" id="IPR032359">
    <property type="entry name" value="KwaB-like"/>
</dbReference>
<dbReference type="eggNOG" id="ENOG50323DS">
    <property type="taxonomic scope" value="Bacteria"/>
</dbReference>
<dbReference type="STRING" id="1184609.KILIM_045_00220"/>
<dbReference type="OrthoDB" id="5141768at2"/>
<dbReference type="Proteomes" id="UP000008366">
    <property type="component" value="Unassembled WGS sequence"/>
</dbReference>
<dbReference type="RefSeq" id="WP_006593223.1">
    <property type="nucleotide sequence ID" value="NZ_BAHD01000045.1"/>
</dbReference>
<evidence type="ECO:0008006" key="3">
    <source>
        <dbReference type="Google" id="ProtNLM"/>
    </source>
</evidence>
<gene>
    <name evidence="1" type="ORF">KILIM_045_00220</name>
</gene>
<dbReference type="AlphaFoldDB" id="K6WS66"/>
<comment type="caution">
    <text evidence="1">The sequence shown here is derived from an EMBL/GenBank/DDBJ whole genome shotgun (WGS) entry which is preliminary data.</text>
</comment>
<evidence type="ECO:0000313" key="2">
    <source>
        <dbReference type="Proteomes" id="UP000008366"/>
    </source>
</evidence>